<gene>
    <name evidence="2" type="ORF">ACFP1F_07160</name>
</gene>
<comment type="caution">
    <text evidence="2">The sequence shown here is derived from an EMBL/GenBank/DDBJ whole genome shotgun (WGS) entry which is preliminary data.</text>
</comment>
<proteinExistence type="predicted"/>
<protein>
    <submittedName>
        <fullName evidence="2">NAD(P)H-binding protein</fullName>
    </submittedName>
</protein>
<name>A0ABW1UWX8_9LACO</name>
<dbReference type="PANTHER" id="PTHR15020:SF50">
    <property type="entry name" value="UPF0659 PROTEIN YMR090W"/>
    <property type="match status" value="1"/>
</dbReference>
<dbReference type="RefSeq" id="WP_125592448.1">
    <property type="nucleotide sequence ID" value="NZ_JBHSSN010000014.1"/>
</dbReference>
<accession>A0ABW1UWX8</accession>
<sequence length="207" mass="22627">MKILVVGASGRVGSLLVNKLEKSGHEVTGTYNSKKLDIKNSFKLDLHSSVTEIAKLVNGFDVIYFVAGSRGKDLLQTDLNGAVKVMMAAEKVGIKRFIQLSSTYALDQSRWDEGYLKDIPDYNVAKFYSDSWLINNTDLDYTILQPSALTETPATGKADFQLTELSENSISDVAEVLAELIDNNNTIKKVILMGSGSKNIADALAEI</sequence>
<evidence type="ECO:0000313" key="3">
    <source>
        <dbReference type="Proteomes" id="UP001596186"/>
    </source>
</evidence>
<evidence type="ECO:0000259" key="1">
    <source>
        <dbReference type="Pfam" id="PF13460"/>
    </source>
</evidence>
<dbReference type="InterPro" id="IPR036291">
    <property type="entry name" value="NAD(P)-bd_dom_sf"/>
</dbReference>
<dbReference type="PANTHER" id="PTHR15020">
    <property type="entry name" value="FLAVIN REDUCTASE-RELATED"/>
    <property type="match status" value="1"/>
</dbReference>
<evidence type="ECO:0000313" key="2">
    <source>
        <dbReference type="EMBL" id="MFC6323512.1"/>
    </source>
</evidence>
<dbReference type="Gene3D" id="3.40.50.720">
    <property type="entry name" value="NAD(P)-binding Rossmann-like Domain"/>
    <property type="match status" value="1"/>
</dbReference>
<organism evidence="2 3">
    <name type="scientific">Companilactobacillus baiquanensis</name>
    <dbReference type="NCBI Taxonomy" id="2486005"/>
    <lineage>
        <taxon>Bacteria</taxon>
        <taxon>Bacillati</taxon>
        <taxon>Bacillota</taxon>
        <taxon>Bacilli</taxon>
        <taxon>Lactobacillales</taxon>
        <taxon>Lactobacillaceae</taxon>
        <taxon>Companilactobacillus</taxon>
    </lineage>
</organism>
<feature type="domain" description="NAD(P)-binding" evidence="1">
    <location>
        <begin position="7"/>
        <end position="183"/>
    </location>
</feature>
<dbReference type="EMBL" id="JBHSSN010000014">
    <property type="protein sequence ID" value="MFC6323512.1"/>
    <property type="molecule type" value="Genomic_DNA"/>
</dbReference>
<dbReference type="InterPro" id="IPR016040">
    <property type="entry name" value="NAD(P)-bd_dom"/>
</dbReference>
<dbReference type="Proteomes" id="UP001596186">
    <property type="component" value="Unassembled WGS sequence"/>
</dbReference>
<keyword evidence="3" id="KW-1185">Reference proteome</keyword>
<dbReference type="Pfam" id="PF13460">
    <property type="entry name" value="NAD_binding_10"/>
    <property type="match status" value="1"/>
</dbReference>
<reference evidence="3" key="1">
    <citation type="journal article" date="2019" name="Int. J. Syst. Evol. Microbiol.">
        <title>The Global Catalogue of Microorganisms (GCM) 10K type strain sequencing project: providing services to taxonomists for standard genome sequencing and annotation.</title>
        <authorList>
            <consortium name="The Broad Institute Genomics Platform"/>
            <consortium name="The Broad Institute Genome Sequencing Center for Infectious Disease"/>
            <person name="Wu L."/>
            <person name="Ma J."/>
        </authorList>
    </citation>
    <scope>NUCLEOTIDE SEQUENCE [LARGE SCALE GENOMIC DNA]</scope>
    <source>
        <strain evidence="3">CCM 8895</strain>
    </source>
</reference>
<dbReference type="SUPFAM" id="SSF51735">
    <property type="entry name" value="NAD(P)-binding Rossmann-fold domains"/>
    <property type="match status" value="1"/>
</dbReference>